<reference evidence="3 4" key="1">
    <citation type="journal article" date="2021" name="BMC Biol.">
        <title>Horizontally acquired antibacterial genes associated with adaptive radiation of ladybird beetles.</title>
        <authorList>
            <person name="Li H.S."/>
            <person name="Tang X.F."/>
            <person name="Huang Y.H."/>
            <person name="Xu Z.Y."/>
            <person name="Chen M.L."/>
            <person name="Du X.Y."/>
            <person name="Qiu B.Y."/>
            <person name="Chen P.T."/>
            <person name="Zhang W."/>
            <person name="Slipinski A."/>
            <person name="Escalona H.E."/>
            <person name="Waterhouse R.M."/>
            <person name="Zwick A."/>
            <person name="Pang H."/>
        </authorList>
    </citation>
    <scope>NUCLEOTIDE SEQUENCE [LARGE SCALE GENOMIC DNA]</scope>
    <source>
        <strain evidence="3">SYSU2018</strain>
    </source>
</reference>
<protein>
    <recommendedName>
        <fullName evidence="2">MADF domain-containing protein</fullName>
    </recommendedName>
</protein>
<sequence length="178" mass="20532">MNYVYLYDISHHRYKNVVKKAEAWTVIVQQLNITSDAAKGDWKYLRHCYLRFKKSVQGKTGQARKYHNWPCSKYMKFLDDTLQMRPSASNVHTKEIDDSVSLGNEDQELDRGSEENGTQETPVSLDMSPPPPQKRKVSSTAKDTSHSNVDKVIPYLYNKTAKQIEISIQVTSDLFQRS</sequence>
<accession>A0ABD2MGX8</accession>
<dbReference type="InterPro" id="IPR006578">
    <property type="entry name" value="MADF-dom"/>
</dbReference>
<proteinExistence type="predicted"/>
<dbReference type="EMBL" id="JABFTP020000001">
    <property type="protein sequence ID" value="KAL3265621.1"/>
    <property type="molecule type" value="Genomic_DNA"/>
</dbReference>
<dbReference type="InterPro" id="IPR039353">
    <property type="entry name" value="TF_Adf1"/>
</dbReference>
<feature type="domain" description="MADF" evidence="2">
    <location>
        <begin position="1"/>
        <end position="83"/>
    </location>
</feature>
<dbReference type="Pfam" id="PF10545">
    <property type="entry name" value="MADF_DNA_bdg"/>
    <property type="match status" value="1"/>
</dbReference>
<name>A0ABD2MGX8_9CUCU</name>
<keyword evidence="4" id="KW-1185">Reference proteome</keyword>
<dbReference type="PROSITE" id="PS51029">
    <property type="entry name" value="MADF"/>
    <property type="match status" value="1"/>
</dbReference>
<dbReference type="AlphaFoldDB" id="A0ABD2MGX8"/>
<organism evidence="3 4">
    <name type="scientific">Cryptolaemus montrouzieri</name>
    <dbReference type="NCBI Taxonomy" id="559131"/>
    <lineage>
        <taxon>Eukaryota</taxon>
        <taxon>Metazoa</taxon>
        <taxon>Ecdysozoa</taxon>
        <taxon>Arthropoda</taxon>
        <taxon>Hexapoda</taxon>
        <taxon>Insecta</taxon>
        <taxon>Pterygota</taxon>
        <taxon>Neoptera</taxon>
        <taxon>Endopterygota</taxon>
        <taxon>Coleoptera</taxon>
        <taxon>Polyphaga</taxon>
        <taxon>Cucujiformia</taxon>
        <taxon>Coccinelloidea</taxon>
        <taxon>Coccinellidae</taxon>
        <taxon>Scymninae</taxon>
        <taxon>Scymnini</taxon>
        <taxon>Cryptolaemus</taxon>
    </lineage>
</organism>
<evidence type="ECO:0000256" key="1">
    <source>
        <dbReference type="SAM" id="MobiDB-lite"/>
    </source>
</evidence>
<evidence type="ECO:0000313" key="4">
    <source>
        <dbReference type="Proteomes" id="UP001516400"/>
    </source>
</evidence>
<dbReference type="PANTHER" id="PTHR12243:SF67">
    <property type="entry name" value="COREPRESSOR OF PANGOLIN, ISOFORM A-RELATED"/>
    <property type="match status" value="1"/>
</dbReference>
<comment type="caution">
    <text evidence="3">The sequence shown here is derived from an EMBL/GenBank/DDBJ whole genome shotgun (WGS) entry which is preliminary data.</text>
</comment>
<evidence type="ECO:0000259" key="2">
    <source>
        <dbReference type="PROSITE" id="PS51029"/>
    </source>
</evidence>
<gene>
    <name evidence="3" type="ORF">HHI36_009825</name>
</gene>
<dbReference type="SMART" id="SM00595">
    <property type="entry name" value="MADF"/>
    <property type="match status" value="1"/>
</dbReference>
<dbReference type="PANTHER" id="PTHR12243">
    <property type="entry name" value="MADF DOMAIN TRANSCRIPTION FACTOR"/>
    <property type="match status" value="1"/>
</dbReference>
<evidence type="ECO:0000313" key="3">
    <source>
        <dbReference type="EMBL" id="KAL3265621.1"/>
    </source>
</evidence>
<dbReference type="Proteomes" id="UP001516400">
    <property type="component" value="Unassembled WGS sequence"/>
</dbReference>
<feature type="region of interest" description="Disordered" evidence="1">
    <location>
        <begin position="89"/>
        <end position="150"/>
    </location>
</feature>